<dbReference type="Gramene" id="OB05G14040.1">
    <property type="protein sequence ID" value="OB05G14040.1"/>
    <property type="gene ID" value="OB05G14040"/>
</dbReference>
<evidence type="ECO:0000313" key="2">
    <source>
        <dbReference type="EnsemblPlants" id="OB05G14040.1"/>
    </source>
</evidence>
<dbReference type="HOGENOM" id="CLU_3090461_0_0_1"/>
<reference evidence="2" key="2">
    <citation type="submission" date="2013-04" db="UniProtKB">
        <authorList>
            <consortium name="EnsemblPlants"/>
        </authorList>
    </citation>
    <scope>IDENTIFICATION</scope>
</reference>
<sequence>MRHQATFSVIFFFAFMHCMIASEDYSIDCTYSDLALFCPFFFGFHALHDSIR</sequence>
<reference evidence="2" key="1">
    <citation type="journal article" date="2013" name="Nat. Commun.">
        <title>Whole-genome sequencing of Oryza brachyantha reveals mechanisms underlying Oryza genome evolution.</title>
        <authorList>
            <person name="Chen J."/>
            <person name="Huang Q."/>
            <person name="Gao D."/>
            <person name="Wang J."/>
            <person name="Lang Y."/>
            <person name="Liu T."/>
            <person name="Li B."/>
            <person name="Bai Z."/>
            <person name="Luis Goicoechea J."/>
            <person name="Liang C."/>
            <person name="Chen C."/>
            <person name="Zhang W."/>
            <person name="Sun S."/>
            <person name="Liao Y."/>
            <person name="Zhang X."/>
            <person name="Yang L."/>
            <person name="Song C."/>
            <person name="Wang M."/>
            <person name="Shi J."/>
            <person name="Liu G."/>
            <person name="Liu J."/>
            <person name="Zhou H."/>
            <person name="Zhou W."/>
            <person name="Yu Q."/>
            <person name="An N."/>
            <person name="Chen Y."/>
            <person name="Cai Q."/>
            <person name="Wang B."/>
            <person name="Liu B."/>
            <person name="Min J."/>
            <person name="Huang Y."/>
            <person name="Wu H."/>
            <person name="Li Z."/>
            <person name="Zhang Y."/>
            <person name="Yin Y."/>
            <person name="Song W."/>
            <person name="Jiang J."/>
            <person name="Jackson S.A."/>
            <person name="Wing R.A."/>
            <person name="Wang J."/>
            <person name="Chen M."/>
        </authorList>
    </citation>
    <scope>NUCLEOTIDE SEQUENCE [LARGE SCALE GENOMIC DNA]</scope>
    <source>
        <strain evidence="2">cv. IRGC 101232</strain>
    </source>
</reference>
<feature type="signal peptide" evidence="1">
    <location>
        <begin position="1"/>
        <end position="21"/>
    </location>
</feature>
<dbReference type="Proteomes" id="UP000006038">
    <property type="component" value="Chromosome 5"/>
</dbReference>
<keyword evidence="1" id="KW-0732">Signal</keyword>
<accession>J3M480</accession>
<name>J3M480_ORYBR</name>
<feature type="chain" id="PRO_5003773124" evidence="1">
    <location>
        <begin position="22"/>
        <end position="52"/>
    </location>
</feature>
<evidence type="ECO:0000256" key="1">
    <source>
        <dbReference type="SAM" id="SignalP"/>
    </source>
</evidence>
<organism evidence="2">
    <name type="scientific">Oryza brachyantha</name>
    <name type="common">malo sina</name>
    <dbReference type="NCBI Taxonomy" id="4533"/>
    <lineage>
        <taxon>Eukaryota</taxon>
        <taxon>Viridiplantae</taxon>
        <taxon>Streptophyta</taxon>
        <taxon>Embryophyta</taxon>
        <taxon>Tracheophyta</taxon>
        <taxon>Spermatophyta</taxon>
        <taxon>Magnoliopsida</taxon>
        <taxon>Liliopsida</taxon>
        <taxon>Poales</taxon>
        <taxon>Poaceae</taxon>
        <taxon>BOP clade</taxon>
        <taxon>Oryzoideae</taxon>
        <taxon>Oryzeae</taxon>
        <taxon>Oryzinae</taxon>
        <taxon>Oryza</taxon>
    </lineage>
</organism>
<protein>
    <submittedName>
        <fullName evidence="2">Uncharacterized protein</fullName>
    </submittedName>
</protein>
<evidence type="ECO:0000313" key="3">
    <source>
        <dbReference type="Proteomes" id="UP000006038"/>
    </source>
</evidence>
<keyword evidence="3" id="KW-1185">Reference proteome</keyword>
<proteinExistence type="predicted"/>
<dbReference type="AlphaFoldDB" id="J3M480"/>
<dbReference type="EnsemblPlants" id="OB05G14040.1">
    <property type="protein sequence ID" value="OB05G14040.1"/>
    <property type="gene ID" value="OB05G14040"/>
</dbReference>